<feature type="compositionally biased region" description="Polar residues" evidence="1">
    <location>
        <begin position="191"/>
        <end position="201"/>
    </location>
</feature>
<evidence type="ECO:0000256" key="1">
    <source>
        <dbReference type="SAM" id="MobiDB-lite"/>
    </source>
</evidence>
<comment type="caution">
    <text evidence="2">The sequence shown here is derived from an EMBL/GenBank/DDBJ whole genome shotgun (WGS) entry which is preliminary data.</text>
</comment>
<feature type="region of interest" description="Disordered" evidence="1">
    <location>
        <begin position="367"/>
        <end position="391"/>
    </location>
</feature>
<gene>
    <name evidence="2" type="ORF">EC973_002554</name>
</gene>
<evidence type="ECO:0000313" key="2">
    <source>
        <dbReference type="EMBL" id="KAF7730310.1"/>
    </source>
</evidence>
<dbReference type="Proteomes" id="UP000605846">
    <property type="component" value="Unassembled WGS sequence"/>
</dbReference>
<feature type="compositionally biased region" description="Acidic residues" evidence="1">
    <location>
        <begin position="43"/>
        <end position="62"/>
    </location>
</feature>
<feature type="region of interest" description="Disordered" evidence="1">
    <location>
        <begin position="1"/>
        <end position="65"/>
    </location>
</feature>
<dbReference type="AlphaFoldDB" id="A0A8H7BXP5"/>
<sequence>MVITLAPFPSHSTSVTRATNASRPRRHTINRPDSALALLSDLSADEGEEDDDNDEEDGDGEIPQERFDRISDILSSLIQEANNAVNNNIEHEVENKKLVLKGTTLKSSSPQQQPPPSRLPRLRKSRASYTPGIVHARDSSTSSISSLFSSTSSSTTSSSSSFIYTPSCSKPSSPTFKKPIASSPIRRRSSKTPSIRPQSCPTLPRSHHHAKRHSMSLHHQQQEQGEQKQLYLPAKASVLQEPLMESFKRLDSSLALVDSLSRDLASSQEEKEKRPLDRQSNNNHSRFSTLFFLLPLLHIPHALMTMILDPPRHTSSSGLISTSSPLTGVFTWAFFFLLANLMVDHVVIPVNPLAWLSGKTGRLSLPGAFKAEGGGGSQRKRPSPNEHLEDVPAMKRTRAFLLDAQYYQQQQQQQQQRPRLMRRNSF</sequence>
<dbReference type="OrthoDB" id="2287922at2759"/>
<organism evidence="2 3">
    <name type="scientific">Apophysomyces ossiformis</name>
    <dbReference type="NCBI Taxonomy" id="679940"/>
    <lineage>
        <taxon>Eukaryota</taxon>
        <taxon>Fungi</taxon>
        <taxon>Fungi incertae sedis</taxon>
        <taxon>Mucoromycota</taxon>
        <taxon>Mucoromycotina</taxon>
        <taxon>Mucoromycetes</taxon>
        <taxon>Mucorales</taxon>
        <taxon>Mucorineae</taxon>
        <taxon>Mucoraceae</taxon>
        <taxon>Apophysomyces</taxon>
    </lineage>
</organism>
<feature type="region of interest" description="Disordered" evidence="1">
    <location>
        <begin position="104"/>
        <end position="227"/>
    </location>
</feature>
<evidence type="ECO:0000313" key="3">
    <source>
        <dbReference type="Proteomes" id="UP000605846"/>
    </source>
</evidence>
<feature type="compositionally biased region" description="Polar residues" evidence="1">
    <location>
        <begin position="10"/>
        <end position="22"/>
    </location>
</feature>
<protein>
    <submittedName>
        <fullName evidence="2">Uncharacterized protein</fullName>
    </submittedName>
</protein>
<feature type="region of interest" description="Disordered" evidence="1">
    <location>
        <begin position="407"/>
        <end position="426"/>
    </location>
</feature>
<feature type="compositionally biased region" description="Low complexity" evidence="1">
    <location>
        <begin position="33"/>
        <end position="42"/>
    </location>
</feature>
<feature type="compositionally biased region" description="Low complexity" evidence="1">
    <location>
        <begin position="139"/>
        <end position="169"/>
    </location>
</feature>
<feature type="compositionally biased region" description="Basic residues" evidence="1">
    <location>
        <begin position="205"/>
        <end position="216"/>
    </location>
</feature>
<keyword evidence="3" id="KW-1185">Reference proteome</keyword>
<dbReference type="EMBL" id="JABAYA010000017">
    <property type="protein sequence ID" value="KAF7730310.1"/>
    <property type="molecule type" value="Genomic_DNA"/>
</dbReference>
<name>A0A8H7BXP5_9FUNG</name>
<proteinExistence type="predicted"/>
<reference evidence="2" key="1">
    <citation type="submission" date="2020-01" db="EMBL/GenBank/DDBJ databases">
        <title>Genome Sequencing of Three Apophysomyces-Like Fungal Strains Confirms a Novel Fungal Genus in the Mucoromycota with divergent Burkholderia-like Endosymbiotic Bacteria.</title>
        <authorList>
            <person name="Stajich J.E."/>
            <person name="Macias A.M."/>
            <person name="Carter-House D."/>
            <person name="Lovett B."/>
            <person name="Kasson L.R."/>
            <person name="Berry K."/>
            <person name="Grigoriev I."/>
            <person name="Chang Y."/>
            <person name="Spatafora J."/>
            <person name="Kasson M.T."/>
        </authorList>
    </citation>
    <scope>NUCLEOTIDE SEQUENCE</scope>
    <source>
        <strain evidence="2">NRRL A-21654</strain>
    </source>
</reference>
<accession>A0A8H7BXP5</accession>
<feature type="compositionally biased region" description="Low complexity" evidence="1">
    <location>
        <begin position="407"/>
        <end position="416"/>
    </location>
</feature>